<gene>
    <name evidence="6" type="ORF">SAMN04489717_2335</name>
</gene>
<sequence length="304" mass="32997">MVISERLVPASPGAHTSVVVMTMTRDRAEGLAHMLNKLADLSPNTPVIVVDNGSSDETAQLVLDEFPRVSLVRLRENAGAPARNVGVQRAQTPYVAFSDDDSWWAQGALDEAARRFEDHPRLGLLAARTLVGPDEHPDPLTTLTRDSPMGRATDLPGPTVRGFLACSAVVRRSAFLHVGGFNDLLFFMGEETMLAYDLMAAGWGVAYVEEVTAHHHPAPSRGPSSQRLAMEERNSVLTAWMRRPVKVALQATTAKLAASAVTRHPSRGALPQALRRLPSALRQRSVLPEAVEAQVRLVESGDRP</sequence>
<dbReference type="STRING" id="117157.SAMN04489717_2335"/>
<name>A0A1H1RC65_9ACTN</name>
<keyword evidence="3" id="KW-0328">Glycosyltransferase</keyword>
<protein>
    <submittedName>
        <fullName evidence="6">Glycosyltransferase, GT2 family</fullName>
    </submittedName>
</protein>
<dbReference type="InterPro" id="IPR001173">
    <property type="entry name" value="Glyco_trans_2-like"/>
</dbReference>
<evidence type="ECO:0000259" key="5">
    <source>
        <dbReference type="Pfam" id="PF00535"/>
    </source>
</evidence>
<keyword evidence="4 6" id="KW-0808">Transferase</keyword>
<reference evidence="6 7" key="1">
    <citation type="submission" date="2016-10" db="EMBL/GenBank/DDBJ databases">
        <authorList>
            <person name="de Groot N.N."/>
        </authorList>
    </citation>
    <scope>NUCLEOTIDE SEQUENCE [LARGE SCALE GENOMIC DNA]</scope>
    <source>
        <strain evidence="6 7">DSM 22024</strain>
    </source>
</reference>
<organism evidence="6 7">
    <name type="scientific">Actinopolymorpha singaporensis</name>
    <dbReference type="NCBI Taxonomy" id="117157"/>
    <lineage>
        <taxon>Bacteria</taxon>
        <taxon>Bacillati</taxon>
        <taxon>Actinomycetota</taxon>
        <taxon>Actinomycetes</taxon>
        <taxon>Propionibacteriales</taxon>
        <taxon>Actinopolymorphaceae</taxon>
        <taxon>Actinopolymorpha</taxon>
    </lineage>
</organism>
<evidence type="ECO:0000256" key="2">
    <source>
        <dbReference type="ARBA" id="ARBA00006739"/>
    </source>
</evidence>
<dbReference type="SUPFAM" id="SSF53448">
    <property type="entry name" value="Nucleotide-diphospho-sugar transferases"/>
    <property type="match status" value="1"/>
</dbReference>
<proteinExistence type="inferred from homology"/>
<dbReference type="AlphaFoldDB" id="A0A1H1RC65"/>
<accession>A0A1H1RC65</accession>
<dbReference type="InterPro" id="IPR029044">
    <property type="entry name" value="Nucleotide-diphossugar_trans"/>
</dbReference>
<keyword evidence="7" id="KW-1185">Reference proteome</keyword>
<dbReference type="GO" id="GO:0016757">
    <property type="term" value="F:glycosyltransferase activity"/>
    <property type="evidence" value="ECO:0007669"/>
    <property type="project" value="UniProtKB-KW"/>
</dbReference>
<feature type="domain" description="Glycosyltransferase 2-like" evidence="5">
    <location>
        <begin position="17"/>
        <end position="175"/>
    </location>
</feature>
<comment type="pathway">
    <text evidence="1">Cell wall biogenesis; cell wall polysaccharide biosynthesis.</text>
</comment>
<evidence type="ECO:0000256" key="4">
    <source>
        <dbReference type="ARBA" id="ARBA00022679"/>
    </source>
</evidence>
<evidence type="ECO:0000313" key="6">
    <source>
        <dbReference type="EMBL" id="SDS32509.1"/>
    </source>
</evidence>
<dbReference type="Pfam" id="PF00535">
    <property type="entry name" value="Glycos_transf_2"/>
    <property type="match status" value="1"/>
</dbReference>
<dbReference type="EMBL" id="LT629732">
    <property type="protein sequence ID" value="SDS32509.1"/>
    <property type="molecule type" value="Genomic_DNA"/>
</dbReference>
<evidence type="ECO:0000313" key="7">
    <source>
        <dbReference type="Proteomes" id="UP000198983"/>
    </source>
</evidence>
<dbReference type="RefSeq" id="WP_241827918.1">
    <property type="nucleotide sequence ID" value="NZ_LT629732.1"/>
</dbReference>
<dbReference type="Proteomes" id="UP000198983">
    <property type="component" value="Chromosome I"/>
</dbReference>
<dbReference type="PANTHER" id="PTHR43179">
    <property type="entry name" value="RHAMNOSYLTRANSFERASE WBBL"/>
    <property type="match status" value="1"/>
</dbReference>
<dbReference type="Gene3D" id="3.90.550.10">
    <property type="entry name" value="Spore Coat Polysaccharide Biosynthesis Protein SpsA, Chain A"/>
    <property type="match status" value="1"/>
</dbReference>
<evidence type="ECO:0000256" key="1">
    <source>
        <dbReference type="ARBA" id="ARBA00004776"/>
    </source>
</evidence>
<evidence type="ECO:0000256" key="3">
    <source>
        <dbReference type="ARBA" id="ARBA00022676"/>
    </source>
</evidence>
<dbReference type="PANTHER" id="PTHR43179:SF12">
    <property type="entry name" value="GALACTOFURANOSYLTRANSFERASE GLFT2"/>
    <property type="match status" value="1"/>
</dbReference>
<comment type="similarity">
    <text evidence="2">Belongs to the glycosyltransferase 2 family.</text>
</comment>